<name>A0A1I0YJU5_SELRU</name>
<dbReference type="RefSeq" id="WP_074817263.1">
    <property type="nucleotide sequence ID" value="NZ_FOJX01000015.1"/>
</dbReference>
<protein>
    <submittedName>
        <fullName evidence="1">Uncharacterized protein</fullName>
    </submittedName>
</protein>
<proteinExistence type="predicted"/>
<dbReference type="AlphaFoldDB" id="A0A1I0YJU5"/>
<organism evidence="1 2">
    <name type="scientific">Selenomonas ruminantium</name>
    <dbReference type="NCBI Taxonomy" id="971"/>
    <lineage>
        <taxon>Bacteria</taxon>
        <taxon>Bacillati</taxon>
        <taxon>Bacillota</taxon>
        <taxon>Negativicutes</taxon>
        <taxon>Selenomonadales</taxon>
        <taxon>Selenomonadaceae</taxon>
        <taxon>Selenomonas</taxon>
    </lineage>
</organism>
<dbReference type="EMBL" id="FOJX01000015">
    <property type="protein sequence ID" value="SFB13695.1"/>
    <property type="molecule type" value="Genomic_DNA"/>
</dbReference>
<gene>
    <name evidence="1" type="ORF">SAMN05216587_11511</name>
</gene>
<evidence type="ECO:0000313" key="2">
    <source>
        <dbReference type="Proteomes" id="UP000183843"/>
    </source>
</evidence>
<reference evidence="1 2" key="1">
    <citation type="submission" date="2016-10" db="EMBL/GenBank/DDBJ databases">
        <authorList>
            <person name="de Groot N.N."/>
        </authorList>
    </citation>
    <scope>NUCLEOTIDE SEQUENCE [LARGE SCALE GENOMIC DNA]</scope>
    <source>
        <strain evidence="1 2">L14</strain>
    </source>
</reference>
<sequence length="82" mass="9799">MITSKTFWEVEGKQEDEDRKIQKLEEHRDMKKMVLEIGKAEGIDIQSTYGDDPNGDFVFAEEDKEKLEYALDKYLYDYKVRK</sequence>
<evidence type="ECO:0000313" key="1">
    <source>
        <dbReference type="EMBL" id="SFB13695.1"/>
    </source>
</evidence>
<dbReference type="Proteomes" id="UP000183843">
    <property type="component" value="Unassembled WGS sequence"/>
</dbReference>
<accession>A0A1I0YJU5</accession>